<comment type="catalytic activity">
    <reaction evidence="5">
        <text>a 2-demethylmenaquinol + S-adenosyl-L-methionine = a menaquinol + S-adenosyl-L-homocysteine + H(+)</text>
        <dbReference type="Rhea" id="RHEA:42640"/>
        <dbReference type="Rhea" id="RHEA-COMP:9539"/>
        <dbReference type="Rhea" id="RHEA-COMP:9563"/>
        <dbReference type="ChEBI" id="CHEBI:15378"/>
        <dbReference type="ChEBI" id="CHEBI:18151"/>
        <dbReference type="ChEBI" id="CHEBI:55437"/>
        <dbReference type="ChEBI" id="CHEBI:57856"/>
        <dbReference type="ChEBI" id="CHEBI:59789"/>
        <dbReference type="EC" id="2.1.1.163"/>
    </reaction>
</comment>
<dbReference type="NCBIfam" id="TIGR01934">
    <property type="entry name" value="MenG_MenH_UbiE"/>
    <property type="match status" value="1"/>
</dbReference>
<reference evidence="6 7" key="1">
    <citation type="submission" date="2016-10" db="EMBL/GenBank/DDBJ databases">
        <authorList>
            <person name="de Groot N.N."/>
        </authorList>
    </citation>
    <scope>NUCLEOTIDE SEQUENCE [LARGE SCALE GENOMIC DNA]</scope>
    <source>
        <strain evidence="6 7">DSM 21668</strain>
    </source>
</reference>
<name>A0A1G9MUL1_9BACT</name>
<dbReference type="EC" id="2.1.1.163" evidence="5"/>
<protein>
    <recommendedName>
        <fullName evidence="5">Demethylmenaquinone methyltransferase</fullName>
        <ecNumber evidence="5">2.1.1.163</ecNumber>
    </recommendedName>
</protein>
<sequence length="240" mass="27070">MVVPYKEEQDTSKKEQVAKMFDNISHRYDFLNHFLSLGIDILWRKKAIGLLKKENPKKILDIATGTGDFAVEALALNPDKVIGVDISAGMLAHGREKIQRKGLQDKIELRLGDSEKLPFEDNSFDAVIVSFGVRNFENLEKGLSDMNRVLRPGGTCVVLEFSKPRGFVFKTLYNFYFKAILPVIGAVFSKDQSAYTYLPESVQAFPDGDDFLEIYRRVGFSQTRAIPLTFGISSIYIGKK</sequence>
<comment type="similarity">
    <text evidence="5">Belongs to the class I-like SAM-binding methyltransferase superfamily. MenG/UbiE family.</text>
</comment>
<dbReference type="PANTHER" id="PTHR43591:SF24">
    <property type="entry name" value="2-METHOXY-6-POLYPRENYL-1,4-BENZOQUINOL METHYLASE, MITOCHONDRIAL"/>
    <property type="match status" value="1"/>
</dbReference>
<evidence type="ECO:0000256" key="4">
    <source>
        <dbReference type="ARBA" id="ARBA00022691"/>
    </source>
</evidence>
<comment type="function">
    <text evidence="5">Methyltransferase required for the conversion of demethylmenaquinol (DMKH2) to menaquinol (MKH2).</text>
</comment>
<keyword evidence="7" id="KW-1185">Reference proteome</keyword>
<gene>
    <name evidence="5" type="primary">menG</name>
    <name evidence="6" type="ORF">SAMN04488090_1748</name>
</gene>
<keyword evidence="2 5" id="KW-0489">Methyltransferase</keyword>
<dbReference type="GO" id="GO:0032259">
    <property type="term" value="P:methylation"/>
    <property type="evidence" value="ECO:0007669"/>
    <property type="project" value="UniProtKB-KW"/>
</dbReference>
<dbReference type="HAMAP" id="MF_01813">
    <property type="entry name" value="MenG_UbiE_methyltr"/>
    <property type="match status" value="1"/>
</dbReference>
<dbReference type="NCBIfam" id="NF001244">
    <property type="entry name" value="PRK00216.1-5"/>
    <property type="match status" value="1"/>
</dbReference>
<dbReference type="SUPFAM" id="SSF53335">
    <property type="entry name" value="S-adenosyl-L-methionine-dependent methyltransferases"/>
    <property type="match status" value="1"/>
</dbReference>
<keyword evidence="1 5" id="KW-0474">Menaquinone biosynthesis</keyword>
<dbReference type="EMBL" id="FNGS01000003">
    <property type="protein sequence ID" value="SDL77919.1"/>
    <property type="molecule type" value="Genomic_DNA"/>
</dbReference>
<dbReference type="PANTHER" id="PTHR43591">
    <property type="entry name" value="METHYLTRANSFERASE"/>
    <property type="match status" value="1"/>
</dbReference>
<dbReference type="InterPro" id="IPR023576">
    <property type="entry name" value="UbiE/COQ5_MeTrFase_CS"/>
</dbReference>
<evidence type="ECO:0000256" key="1">
    <source>
        <dbReference type="ARBA" id="ARBA00022428"/>
    </source>
</evidence>
<dbReference type="RefSeq" id="WP_262507473.1">
    <property type="nucleotide sequence ID" value="NZ_FNGS01000003.1"/>
</dbReference>
<organism evidence="6 7">
    <name type="scientific">Siphonobacter aquaeclarae</name>
    <dbReference type="NCBI Taxonomy" id="563176"/>
    <lineage>
        <taxon>Bacteria</taxon>
        <taxon>Pseudomonadati</taxon>
        <taxon>Bacteroidota</taxon>
        <taxon>Cytophagia</taxon>
        <taxon>Cytophagales</taxon>
        <taxon>Cytophagaceae</taxon>
        <taxon>Siphonobacter</taxon>
    </lineage>
</organism>
<dbReference type="GO" id="GO:0009234">
    <property type="term" value="P:menaquinone biosynthetic process"/>
    <property type="evidence" value="ECO:0007669"/>
    <property type="project" value="UniProtKB-UniRule"/>
</dbReference>
<dbReference type="GO" id="GO:0043770">
    <property type="term" value="F:demethylmenaquinone methyltransferase activity"/>
    <property type="evidence" value="ECO:0007669"/>
    <property type="project" value="UniProtKB-UniRule"/>
</dbReference>
<dbReference type="UniPathway" id="UPA00079">
    <property type="reaction ID" value="UER00169"/>
</dbReference>
<dbReference type="PROSITE" id="PS01183">
    <property type="entry name" value="UBIE_1"/>
    <property type="match status" value="1"/>
</dbReference>
<proteinExistence type="inferred from homology"/>
<dbReference type="Pfam" id="PF01209">
    <property type="entry name" value="Ubie_methyltran"/>
    <property type="match status" value="1"/>
</dbReference>
<dbReference type="CDD" id="cd02440">
    <property type="entry name" value="AdoMet_MTases"/>
    <property type="match status" value="1"/>
</dbReference>
<dbReference type="Gene3D" id="3.40.50.150">
    <property type="entry name" value="Vaccinia Virus protein VP39"/>
    <property type="match status" value="1"/>
</dbReference>
<feature type="binding site" evidence="5">
    <location>
        <position position="66"/>
    </location>
    <ligand>
        <name>S-adenosyl-L-methionine</name>
        <dbReference type="ChEBI" id="CHEBI:59789"/>
    </ligand>
</feature>
<feature type="binding site" evidence="5">
    <location>
        <position position="130"/>
    </location>
    <ligand>
        <name>S-adenosyl-L-methionine</name>
        <dbReference type="ChEBI" id="CHEBI:59789"/>
    </ligand>
</feature>
<keyword evidence="3 5" id="KW-0808">Transferase</keyword>
<feature type="binding site" evidence="5">
    <location>
        <begin position="113"/>
        <end position="114"/>
    </location>
    <ligand>
        <name>S-adenosyl-L-methionine</name>
        <dbReference type="ChEBI" id="CHEBI:59789"/>
    </ligand>
</feature>
<dbReference type="AlphaFoldDB" id="A0A1G9MUL1"/>
<evidence type="ECO:0000256" key="5">
    <source>
        <dbReference type="HAMAP-Rule" id="MF_01813"/>
    </source>
</evidence>
<dbReference type="PROSITE" id="PS51608">
    <property type="entry name" value="SAM_MT_UBIE"/>
    <property type="match status" value="1"/>
</dbReference>
<accession>A0A1G9MUL1</accession>
<dbReference type="InterPro" id="IPR029063">
    <property type="entry name" value="SAM-dependent_MTases_sf"/>
</dbReference>
<evidence type="ECO:0000313" key="7">
    <source>
        <dbReference type="Proteomes" id="UP000198901"/>
    </source>
</evidence>
<dbReference type="STRING" id="563176.SAMN04488090_1748"/>
<comment type="pathway">
    <text evidence="5">Quinol/quinone metabolism; menaquinone biosynthesis; menaquinol from 1,4-dihydroxy-2-naphthoate: step 2/2.</text>
</comment>
<evidence type="ECO:0000256" key="3">
    <source>
        <dbReference type="ARBA" id="ARBA00022679"/>
    </source>
</evidence>
<feature type="binding site" evidence="5">
    <location>
        <position position="85"/>
    </location>
    <ligand>
        <name>S-adenosyl-L-methionine</name>
        <dbReference type="ChEBI" id="CHEBI:59789"/>
    </ligand>
</feature>
<keyword evidence="4 5" id="KW-0949">S-adenosyl-L-methionine</keyword>
<dbReference type="InterPro" id="IPR004033">
    <property type="entry name" value="UbiE/COQ5_MeTrFase"/>
</dbReference>
<dbReference type="Proteomes" id="UP000198901">
    <property type="component" value="Unassembled WGS sequence"/>
</dbReference>
<evidence type="ECO:0000313" key="6">
    <source>
        <dbReference type="EMBL" id="SDL77919.1"/>
    </source>
</evidence>
<evidence type="ECO:0000256" key="2">
    <source>
        <dbReference type="ARBA" id="ARBA00022603"/>
    </source>
</evidence>